<evidence type="ECO:0000313" key="3">
    <source>
        <dbReference type="Proteomes" id="UP000680656"/>
    </source>
</evidence>
<dbReference type="GeneID" id="65095793"/>
<dbReference type="GO" id="GO:0016740">
    <property type="term" value="F:transferase activity"/>
    <property type="evidence" value="ECO:0007669"/>
    <property type="project" value="UniProtKB-KW"/>
</dbReference>
<dbReference type="InterPro" id="IPR001173">
    <property type="entry name" value="Glyco_trans_2-like"/>
</dbReference>
<evidence type="ECO:0000259" key="1">
    <source>
        <dbReference type="Pfam" id="PF00535"/>
    </source>
</evidence>
<dbReference type="Gene3D" id="3.90.550.10">
    <property type="entry name" value="Spore Coat Polysaccharide Biosynthesis Protein SpsA, Chain A"/>
    <property type="match status" value="1"/>
</dbReference>
<protein>
    <submittedName>
        <fullName evidence="2">Glycosyltransferase family 2 protein</fullName>
    </submittedName>
</protein>
<dbReference type="PANTHER" id="PTHR43685">
    <property type="entry name" value="GLYCOSYLTRANSFERASE"/>
    <property type="match status" value="1"/>
</dbReference>
<dbReference type="KEGG" id="mrtj:KHC33_01375"/>
<gene>
    <name evidence="2" type="ORF">KHC33_01375</name>
</gene>
<dbReference type="EMBL" id="CP075546">
    <property type="protein sequence ID" value="QVV89215.1"/>
    <property type="molecule type" value="Genomic_DNA"/>
</dbReference>
<dbReference type="Proteomes" id="UP000680656">
    <property type="component" value="Chromosome"/>
</dbReference>
<evidence type="ECO:0000313" key="2">
    <source>
        <dbReference type="EMBL" id="QVV89215.1"/>
    </source>
</evidence>
<dbReference type="SUPFAM" id="SSF53448">
    <property type="entry name" value="Nucleotide-diphospho-sugar transferases"/>
    <property type="match status" value="1"/>
</dbReference>
<keyword evidence="3" id="KW-1185">Reference proteome</keyword>
<dbReference type="Pfam" id="PF00535">
    <property type="entry name" value="Glycos_transf_2"/>
    <property type="match status" value="1"/>
</dbReference>
<sequence length="297" mass="34164">MESLVSLVIVNWNRKNELKECLESIKNQTYKLIEVIIVDNLSTDGSIEMVREVYPEVNLIVMPDSSYGACETFNIGFSNAKGEYTGILDDDITLPNDWVEKIINKFKSEPISTAIISTKVIEPGMPDDYLNSKEYNREKYYSTFVGCGSMARSALIKEAGYYDKKLFIHVNERDLALRLLKKGYRILHYPSVCTYHKKPFGIHLGNRSLYYHLRNYIWVLFKHYCFMDIMRFFMVGIGVKRMNKGNSNQILGVIGLKESIFQNKGGISTACKALFDAMTGLPYCFRNRSVYVAEEFL</sequence>
<organism evidence="2 3">
    <name type="scientific">Methanospirillum purgamenti</name>
    <dbReference type="NCBI Taxonomy" id="2834276"/>
    <lineage>
        <taxon>Archaea</taxon>
        <taxon>Methanobacteriati</taxon>
        <taxon>Methanobacteriota</taxon>
        <taxon>Stenosarchaea group</taxon>
        <taxon>Methanomicrobia</taxon>
        <taxon>Methanomicrobiales</taxon>
        <taxon>Methanospirillaceae</taxon>
        <taxon>Methanospirillum</taxon>
    </lineage>
</organism>
<dbReference type="InterPro" id="IPR029044">
    <property type="entry name" value="Nucleotide-diphossugar_trans"/>
</dbReference>
<reference evidence="2 3" key="1">
    <citation type="submission" date="2021-05" db="EMBL/GenBank/DDBJ databases">
        <title>A novel Methanospirillum isolate from a pyrite-forming mixed culture.</title>
        <authorList>
            <person name="Bunk B."/>
            <person name="Sproer C."/>
            <person name="Spring S."/>
            <person name="Pester M."/>
        </authorList>
    </citation>
    <scope>NUCLEOTIDE SEQUENCE [LARGE SCALE GENOMIC DNA]</scope>
    <source>
        <strain evidence="2 3">J.3.6.1-F.2.7.3</strain>
    </source>
</reference>
<keyword evidence="2" id="KW-0808">Transferase</keyword>
<proteinExistence type="predicted"/>
<dbReference type="RefSeq" id="WP_214420015.1">
    <property type="nucleotide sequence ID" value="NZ_CP075546.1"/>
</dbReference>
<dbReference type="PANTHER" id="PTHR43685:SF2">
    <property type="entry name" value="GLYCOSYLTRANSFERASE 2-LIKE DOMAIN-CONTAINING PROTEIN"/>
    <property type="match status" value="1"/>
</dbReference>
<feature type="domain" description="Glycosyltransferase 2-like" evidence="1">
    <location>
        <begin position="6"/>
        <end position="143"/>
    </location>
</feature>
<name>A0A8E7AYN9_9EURY</name>
<accession>A0A8E7AYN9</accession>
<dbReference type="InterPro" id="IPR050834">
    <property type="entry name" value="Glycosyltransf_2"/>
</dbReference>
<dbReference type="AlphaFoldDB" id="A0A8E7AYN9"/>